<feature type="domain" description="Serine aminopeptidase S33" evidence="1">
    <location>
        <begin position="135"/>
        <end position="373"/>
    </location>
</feature>
<dbReference type="Pfam" id="PF12146">
    <property type="entry name" value="Hydrolase_4"/>
    <property type="match status" value="1"/>
</dbReference>
<evidence type="ECO:0000313" key="2">
    <source>
        <dbReference type="EMBL" id="KAG8097970.1"/>
    </source>
</evidence>
<evidence type="ECO:0000313" key="3">
    <source>
        <dbReference type="Proteomes" id="UP000729402"/>
    </source>
</evidence>
<evidence type="ECO:0000259" key="1">
    <source>
        <dbReference type="Pfam" id="PF12146"/>
    </source>
</evidence>
<proteinExistence type="predicted"/>
<reference evidence="2" key="2">
    <citation type="submission" date="2021-02" db="EMBL/GenBank/DDBJ databases">
        <authorList>
            <person name="Kimball J.A."/>
            <person name="Haas M.W."/>
            <person name="Macchietto M."/>
            <person name="Kono T."/>
            <person name="Duquette J."/>
            <person name="Shao M."/>
        </authorList>
    </citation>
    <scope>NUCLEOTIDE SEQUENCE</scope>
    <source>
        <tissue evidence="2">Fresh leaf tissue</tissue>
    </source>
</reference>
<keyword evidence="3" id="KW-1185">Reference proteome</keyword>
<dbReference type="EMBL" id="JAAALK010000079">
    <property type="protein sequence ID" value="KAG8097970.1"/>
    <property type="molecule type" value="Genomic_DNA"/>
</dbReference>
<reference evidence="2" key="1">
    <citation type="journal article" date="2021" name="bioRxiv">
        <title>Whole Genome Assembly and Annotation of Northern Wild Rice, Zizania palustris L., Supports a Whole Genome Duplication in the Zizania Genus.</title>
        <authorList>
            <person name="Haas M."/>
            <person name="Kono T."/>
            <person name="Macchietto M."/>
            <person name="Millas R."/>
            <person name="McGilp L."/>
            <person name="Shao M."/>
            <person name="Duquette J."/>
            <person name="Hirsch C.N."/>
            <person name="Kimball J."/>
        </authorList>
    </citation>
    <scope>NUCLEOTIDE SEQUENCE</scope>
    <source>
        <tissue evidence="2">Fresh leaf tissue</tissue>
    </source>
</reference>
<dbReference type="PANTHER" id="PTHR11614">
    <property type="entry name" value="PHOSPHOLIPASE-RELATED"/>
    <property type="match status" value="1"/>
</dbReference>
<dbReference type="FunFam" id="3.40.50.1820:FF:000111">
    <property type="entry name" value="Alpha/beta-Hydrolases superfamily protein"/>
    <property type="match status" value="1"/>
</dbReference>
<dbReference type="InterPro" id="IPR022742">
    <property type="entry name" value="Hydrolase_4"/>
</dbReference>
<dbReference type="OrthoDB" id="2498029at2759"/>
<dbReference type="InterPro" id="IPR051044">
    <property type="entry name" value="MAG_DAG_Lipase"/>
</dbReference>
<gene>
    <name evidence="2" type="ORF">GUJ93_ZPchr0013g34218</name>
</gene>
<sequence>MAGSMQAAEAAGRLSALLSLLALRRLLAVLQQVVLLLLLPFRWRARPVAVTAATADAVAASGSATSSGKKGKAVVLRVPIGSPMVAARRQASARREIAARRAQEAGREYEFIPTDHAETLFTQCWWPHVSSSTIKPRALVIVMHGLNEHSGRYDHLARRLNDIGIKVYGMDWTGHGGSDGLHGYVQSLDHAVNDLKMYLKKVLADNPGLPCFCFGHSTGGGIILKAVLDPEVETCVRGIILTSPAVRVQPAHPIIKVMAPVFALIAPRYQFPASHRNGPPVSRDPEALKSKYSDQLVFTGSIRVRTGYEILRLTSHLQQHLHRITVPMLVLHGANDLVTDPEGSQKLYEEASSSDKSLNLYSGLLHDLLIEPEKEKIMGDIVDWLSPRI</sequence>
<comment type="caution">
    <text evidence="2">The sequence shown here is derived from an EMBL/GenBank/DDBJ whole genome shotgun (WGS) entry which is preliminary data.</text>
</comment>
<dbReference type="Proteomes" id="UP000729402">
    <property type="component" value="Unassembled WGS sequence"/>
</dbReference>
<name>A0A8J5WU66_ZIZPA</name>
<dbReference type="AlphaFoldDB" id="A0A8J5WU66"/>
<organism evidence="2 3">
    <name type="scientific">Zizania palustris</name>
    <name type="common">Northern wild rice</name>
    <dbReference type="NCBI Taxonomy" id="103762"/>
    <lineage>
        <taxon>Eukaryota</taxon>
        <taxon>Viridiplantae</taxon>
        <taxon>Streptophyta</taxon>
        <taxon>Embryophyta</taxon>
        <taxon>Tracheophyta</taxon>
        <taxon>Spermatophyta</taxon>
        <taxon>Magnoliopsida</taxon>
        <taxon>Liliopsida</taxon>
        <taxon>Poales</taxon>
        <taxon>Poaceae</taxon>
        <taxon>BOP clade</taxon>
        <taxon>Oryzoideae</taxon>
        <taxon>Oryzeae</taxon>
        <taxon>Zizaniinae</taxon>
        <taxon>Zizania</taxon>
    </lineage>
</organism>
<accession>A0A8J5WU66</accession>
<protein>
    <recommendedName>
        <fullName evidence="1">Serine aminopeptidase S33 domain-containing protein</fullName>
    </recommendedName>
</protein>